<name>A0A8H6Z5T1_9AGAR</name>
<dbReference type="GO" id="GO:0005524">
    <property type="term" value="F:ATP binding"/>
    <property type="evidence" value="ECO:0007669"/>
    <property type="project" value="UniProtKB-KW"/>
</dbReference>
<evidence type="ECO:0000256" key="11">
    <source>
        <dbReference type="ARBA" id="ARBA00023136"/>
    </source>
</evidence>
<dbReference type="Gene3D" id="1.20.1270.60">
    <property type="entry name" value="Arfaptin homology (AH) domain/BAR domain"/>
    <property type="match status" value="2"/>
</dbReference>
<dbReference type="GO" id="GO:0015031">
    <property type="term" value="P:protein transport"/>
    <property type="evidence" value="ECO:0007669"/>
    <property type="project" value="UniProtKB-KW"/>
</dbReference>
<dbReference type="GO" id="GO:0005829">
    <property type="term" value="C:cytosol"/>
    <property type="evidence" value="ECO:0007669"/>
    <property type="project" value="GOC"/>
</dbReference>
<dbReference type="GO" id="GO:0010008">
    <property type="term" value="C:endosome membrane"/>
    <property type="evidence" value="ECO:0007669"/>
    <property type="project" value="UniProtKB-SubCell"/>
</dbReference>
<dbReference type="Pfam" id="PF08164">
    <property type="entry name" value="TRAUB"/>
    <property type="match status" value="1"/>
</dbReference>
<dbReference type="InterPro" id="IPR036871">
    <property type="entry name" value="PX_dom_sf"/>
</dbReference>
<dbReference type="Gene3D" id="3.30.1520.10">
    <property type="entry name" value="Phox-like domain"/>
    <property type="match status" value="1"/>
</dbReference>
<evidence type="ECO:0000313" key="14">
    <source>
        <dbReference type="EMBL" id="KAF7370846.1"/>
    </source>
</evidence>
<gene>
    <name evidence="14" type="ORF">MSAN_00718300</name>
</gene>
<keyword evidence="9" id="KW-0072">Autophagy</keyword>
<dbReference type="InterPro" id="IPR013126">
    <property type="entry name" value="Hsp_70_fam"/>
</dbReference>
<dbReference type="InterPro" id="IPR001683">
    <property type="entry name" value="PX_dom"/>
</dbReference>
<dbReference type="PANTHER" id="PTHR46979">
    <property type="entry name" value="SORTING NEXIN-41"/>
    <property type="match status" value="1"/>
</dbReference>
<comment type="similarity">
    <text evidence="2">Belongs to the sorting nexin family.</text>
</comment>
<organism evidence="14 15">
    <name type="scientific">Mycena sanguinolenta</name>
    <dbReference type="NCBI Taxonomy" id="230812"/>
    <lineage>
        <taxon>Eukaryota</taxon>
        <taxon>Fungi</taxon>
        <taxon>Dikarya</taxon>
        <taxon>Basidiomycota</taxon>
        <taxon>Agaricomycotina</taxon>
        <taxon>Agaricomycetes</taxon>
        <taxon>Agaricomycetidae</taxon>
        <taxon>Agaricales</taxon>
        <taxon>Marasmiineae</taxon>
        <taxon>Mycenaceae</taxon>
        <taxon>Mycena</taxon>
    </lineage>
</organism>
<dbReference type="InterPro" id="IPR025160">
    <property type="entry name" value="AATF"/>
</dbReference>
<keyword evidence="8" id="KW-0653">Protein transport</keyword>
<keyword evidence="7" id="KW-0067">ATP-binding</keyword>
<evidence type="ECO:0000256" key="4">
    <source>
        <dbReference type="ARBA" id="ARBA00022448"/>
    </source>
</evidence>
<dbReference type="EMBL" id="JACAZH010000004">
    <property type="protein sequence ID" value="KAF7370846.1"/>
    <property type="molecule type" value="Genomic_DNA"/>
</dbReference>
<feature type="region of interest" description="Disordered" evidence="12">
    <location>
        <begin position="1517"/>
        <end position="1579"/>
    </location>
</feature>
<dbReference type="PROSITE" id="PS50195">
    <property type="entry name" value="PX"/>
    <property type="match status" value="1"/>
</dbReference>
<dbReference type="GO" id="GO:0035091">
    <property type="term" value="F:phosphatidylinositol binding"/>
    <property type="evidence" value="ECO:0007669"/>
    <property type="project" value="InterPro"/>
</dbReference>
<evidence type="ECO:0000256" key="7">
    <source>
        <dbReference type="ARBA" id="ARBA00022840"/>
    </source>
</evidence>
<dbReference type="Pfam" id="PF00787">
    <property type="entry name" value="PX"/>
    <property type="match status" value="1"/>
</dbReference>
<comment type="subcellular location">
    <subcellularLocation>
        <location evidence="1">Endosome membrane</location>
        <topology evidence="1">Peripheral membrane protein</topology>
    </subcellularLocation>
</comment>
<feature type="region of interest" description="Disordered" evidence="12">
    <location>
        <begin position="545"/>
        <end position="573"/>
    </location>
</feature>
<dbReference type="GO" id="GO:0140662">
    <property type="term" value="F:ATP-dependent protein folding chaperone"/>
    <property type="evidence" value="ECO:0007669"/>
    <property type="project" value="InterPro"/>
</dbReference>
<sequence>MAPKPTPNGNAAQAAEATISSNIPAVVGINFGNTYASIAVYTKEGLAECIANENGERQIACAIAFHGEEIYVGNQAMPQLIKNANNTITGFRNLLGKKFSEIDQSTAASSALIIQHPTEPDTPAYQVEILLPAPKPLPTSATNTPAASHAPTPRSEPIPSTRILTPQEATTMFLTSLLQSASDFLGKPILGAVITAPPSFTQIQKEALKKAAEDAGVRVLQLLDEASAVLATTTSPQWPHAGEDRTQLVVDVGASSLSLSVIALRAGLGYILGSRTSTNAANIGGDALSSLLVNHFSKEFTKKTKTALPQPPSSKEDIRATTKLLLALEYTKRTLSASPAPASLSVESLHSGLDFTATIARLRFDLLAAPVYTAISSEIKSLLESISIDPYDIDEITYVGGTACLPGLDSHLLSSVGFTEEVQTAFSNATMGSGAIGDPTGVLSIGCALQAALLLRVQEESPDLVQAFEQSEEVKTTARTIGILFPTDGGGAEGLGGTYIAAIPKHTPLPARRIHEVEVTLSGGEGDAATKFGFEVWEVEEGIKVEKAAPLKPESSPEDEEEEEEEEPEEIKTKTTTKLGFLGAVLGETKGAAVKDKTKKGALTATLQLELTLGLDGVLLVEARDSKGEKSRRAPSRVTRCDLRCVTLILKFLFYSHVGPAFARGANCPTSRGCASWWIQCSLPHPTPTDIFPDFDPEDTLAGAEPAEDLPETTAAREHYVDVGPSALRRLQSVSDPKYAAVKTSRKQLVENSDGEPSDLEEEESNPQGGSDGAESDEERRDQEDRDDDESIPSQSEPEEGSDSEEGHAPAPPPPKPLKDSEPEPVDDLTSTLRKTRDEDRKKGESCCTTNRSLGNPPRCANTTAESSQLAQYTEMEECRQSLDKMLEEAFMLSDELFDVQEKLLSANESIVLPPRKRRRLEDSATPSDYSAQLHEATNAASALEHAYHPHLVQTLSKWSAKIQAVAPAALLPSNRNTFSSRNSQNLKSSVQLIDETLVDHRKLLARTQVRRGKGVRVGETEEAEEAEGGKTKDIIDARGDGSGADDWMTVQRQKKAKKKVDTKASKGRKLRYEAHEKLQNFMVPVPVPGMWHEEQIDELFSSLMGRGFEGALGQADEILSASRAQFDSQAQMEAFEDENPFETDSDRRTSTASSPDKIDLSEPPSPPPNPSQHLSPDVTDVYTSLSFSRYRQTTPSDVQKRLLLSARQGTAFWRGRGNIDFYKITDAQKTTVNSTSPYIVYVIRTGNAEARHRYSEFESLRLNLVKLYPTLIIPPIPSKQTIGDYAVKQAKAKEDVALIARRKRMLQTFLNRVARHPILSNDHVFHRFLDGEVSWSEVLNSPPLSLLPKNILKAPSHNPTDQNASPAYAALPNPSAAHPLRNPDQRFMDSEAFTAKFANHVSGPMEKVTRRTLKRWSDQAQDHADLGAALNGFSLHESGELSGAIEKTGQAIDATYVSTTQLLQELEQNWAEPLHEYTQFASIIKKLLAYRHQKNVQYEMTQDALEAKREQLEELEKSEREARRLEQALGRGRANSEPASPLLDNQNGENTPRQSQETQSAHLPPHPGPNPSRRRAPGMGLLNAISYTLHGMMDVDPETARRNGITKARESISQLEDALHLSAQDLKYSSSTIQADLDRFQRQKVADLREMAISMARTHRDWCKKNLEAWEEAKKEIDKIPSHPNQMPPP</sequence>
<dbReference type="CDD" id="cd06867">
    <property type="entry name" value="PX_SNX41_42"/>
    <property type="match status" value="1"/>
</dbReference>
<dbReference type="GO" id="GO:0006914">
    <property type="term" value="P:autophagy"/>
    <property type="evidence" value="ECO:0007669"/>
    <property type="project" value="UniProtKB-KW"/>
</dbReference>
<dbReference type="InterPro" id="IPR051079">
    <property type="entry name" value="Sorting_Nexin_Autophagy"/>
</dbReference>
<dbReference type="SUPFAM" id="SSF53067">
    <property type="entry name" value="Actin-like ATPase domain"/>
    <property type="match status" value="2"/>
</dbReference>
<dbReference type="GO" id="GO:0042147">
    <property type="term" value="P:retrograde transport, endosome to Golgi"/>
    <property type="evidence" value="ECO:0007669"/>
    <property type="project" value="InterPro"/>
</dbReference>
<dbReference type="CDD" id="cd07629">
    <property type="entry name" value="BAR_Atg20p"/>
    <property type="match status" value="1"/>
</dbReference>
<feature type="region of interest" description="Disordered" evidence="12">
    <location>
        <begin position="136"/>
        <end position="160"/>
    </location>
</feature>
<comment type="caution">
    <text evidence="14">The sequence shown here is derived from an EMBL/GenBank/DDBJ whole genome shotgun (WGS) entry which is preliminary data.</text>
</comment>
<keyword evidence="15" id="KW-1185">Reference proteome</keyword>
<feature type="compositionally biased region" description="Acidic residues" evidence="12">
    <location>
        <begin position="785"/>
        <end position="804"/>
    </location>
</feature>
<dbReference type="Gene3D" id="3.30.30.30">
    <property type="match status" value="1"/>
</dbReference>
<dbReference type="OrthoDB" id="29851at2759"/>
<feature type="compositionally biased region" description="Basic and acidic residues" evidence="12">
    <location>
        <begin position="835"/>
        <end position="845"/>
    </location>
</feature>
<feature type="compositionally biased region" description="Polar residues" evidence="12">
    <location>
        <begin position="1544"/>
        <end position="1562"/>
    </location>
</feature>
<evidence type="ECO:0000256" key="9">
    <source>
        <dbReference type="ARBA" id="ARBA00023006"/>
    </source>
</evidence>
<evidence type="ECO:0000313" key="15">
    <source>
        <dbReference type="Proteomes" id="UP000623467"/>
    </source>
</evidence>
<accession>A0A8H6Z5T1</accession>
<protein>
    <recommendedName>
        <fullName evidence="3">Protein BFR2</fullName>
    </recommendedName>
</protein>
<evidence type="ECO:0000256" key="3">
    <source>
        <dbReference type="ARBA" id="ARBA00013850"/>
    </source>
</evidence>
<dbReference type="SMART" id="SM00312">
    <property type="entry name" value="PX"/>
    <property type="match status" value="1"/>
</dbReference>
<feature type="compositionally biased region" description="Basic and acidic residues" evidence="12">
    <location>
        <begin position="1517"/>
        <end position="1527"/>
    </location>
</feature>
<feature type="region of interest" description="Disordered" evidence="12">
    <location>
        <begin position="1137"/>
        <end position="1178"/>
    </location>
</feature>
<keyword evidence="5" id="KW-0547">Nucleotide-binding</keyword>
<keyword evidence="11" id="KW-0472">Membrane</keyword>
<evidence type="ECO:0000256" key="10">
    <source>
        <dbReference type="ARBA" id="ARBA00023121"/>
    </source>
</evidence>
<evidence type="ECO:0000256" key="6">
    <source>
        <dbReference type="ARBA" id="ARBA00022753"/>
    </source>
</evidence>
<feature type="domain" description="PX" evidence="13">
    <location>
        <begin position="1217"/>
        <end position="1336"/>
    </location>
</feature>
<dbReference type="PANTHER" id="PTHR46979:SF2">
    <property type="entry name" value="SORTING NEXIN-41"/>
    <property type="match status" value="1"/>
</dbReference>
<dbReference type="InterPro" id="IPR044106">
    <property type="entry name" value="PX_Snx41/Atg20"/>
</dbReference>
<feature type="region of interest" description="Disordered" evidence="12">
    <location>
        <begin position="1356"/>
        <end position="1379"/>
    </location>
</feature>
<dbReference type="InterPro" id="IPR012617">
    <property type="entry name" value="AATF_C"/>
</dbReference>
<dbReference type="Pfam" id="PF00012">
    <property type="entry name" value="HSP70"/>
    <property type="match status" value="2"/>
</dbReference>
<keyword evidence="4" id="KW-0813">Transport</keyword>
<evidence type="ECO:0000256" key="5">
    <source>
        <dbReference type="ARBA" id="ARBA00022741"/>
    </source>
</evidence>
<feature type="compositionally biased region" description="Acidic residues" evidence="12">
    <location>
        <begin position="753"/>
        <end position="765"/>
    </location>
</feature>
<evidence type="ECO:0000256" key="8">
    <source>
        <dbReference type="ARBA" id="ARBA00022927"/>
    </source>
</evidence>
<dbReference type="Gene3D" id="3.30.420.40">
    <property type="match status" value="2"/>
</dbReference>
<feature type="compositionally biased region" description="Acidic residues" evidence="12">
    <location>
        <begin position="556"/>
        <end position="569"/>
    </location>
</feature>
<dbReference type="GO" id="GO:0005634">
    <property type="term" value="C:nucleus"/>
    <property type="evidence" value="ECO:0007669"/>
    <property type="project" value="InterPro"/>
</dbReference>
<dbReference type="SUPFAM" id="SSF64268">
    <property type="entry name" value="PX domain"/>
    <property type="match status" value="1"/>
</dbReference>
<feature type="region of interest" description="Disordered" evidence="12">
    <location>
        <begin position="689"/>
        <end position="712"/>
    </location>
</feature>
<evidence type="ECO:0000256" key="2">
    <source>
        <dbReference type="ARBA" id="ARBA00010883"/>
    </source>
</evidence>
<evidence type="ECO:0000256" key="12">
    <source>
        <dbReference type="SAM" id="MobiDB-lite"/>
    </source>
</evidence>
<evidence type="ECO:0000259" key="13">
    <source>
        <dbReference type="PROSITE" id="PS50195"/>
    </source>
</evidence>
<keyword evidence="6" id="KW-0967">Endosome</keyword>
<dbReference type="InterPro" id="IPR043129">
    <property type="entry name" value="ATPase_NBD"/>
</dbReference>
<dbReference type="Pfam" id="PF13339">
    <property type="entry name" value="AATF-Che1"/>
    <property type="match status" value="1"/>
</dbReference>
<reference evidence="14" key="1">
    <citation type="submission" date="2020-05" db="EMBL/GenBank/DDBJ databases">
        <title>Mycena genomes resolve the evolution of fungal bioluminescence.</title>
        <authorList>
            <person name="Tsai I.J."/>
        </authorList>
    </citation>
    <scope>NUCLEOTIDE SEQUENCE</scope>
    <source>
        <strain evidence="14">160909Yilan</strain>
    </source>
</reference>
<keyword evidence="10" id="KW-0446">Lipid-binding</keyword>
<dbReference type="Gene3D" id="3.90.640.10">
    <property type="entry name" value="Actin, Chain A, domain 4"/>
    <property type="match status" value="1"/>
</dbReference>
<proteinExistence type="inferred from homology"/>
<feature type="region of interest" description="Disordered" evidence="12">
    <location>
        <begin position="735"/>
        <end position="863"/>
    </location>
</feature>
<dbReference type="InterPro" id="IPR027267">
    <property type="entry name" value="AH/BAR_dom_sf"/>
</dbReference>
<evidence type="ECO:0000256" key="1">
    <source>
        <dbReference type="ARBA" id="ARBA00004481"/>
    </source>
</evidence>
<dbReference type="Proteomes" id="UP000623467">
    <property type="component" value="Unassembled WGS sequence"/>
</dbReference>